<dbReference type="EMBL" id="BFAY01000013">
    <property type="protein sequence ID" value="GBF40672.1"/>
    <property type="molecule type" value="Genomic_DNA"/>
</dbReference>
<dbReference type="AlphaFoldDB" id="A0A2P2D7R2"/>
<evidence type="ECO:0000313" key="1">
    <source>
        <dbReference type="EMBL" id="GBF40672.1"/>
    </source>
</evidence>
<evidence type="ECO:0000313" key="2">
    <source>
        <dbReference type="Proteomes" id="UP000245076"/>
    </source>
</evidence>
<gene>
    <name evidence="1" type="ORF">LPTSP1_36900</name>
</gene>
<comment type="caution">
    <text evidence="1">The sequence shown here is derived from an EMBL/GenBank/DDBJ whole genome shotgun (WGS) entry which is preliminary data.</text>
</comment>
<keyword evidence="2" id="KW-1185">Reference proteome</keyword>
<proteinExistence type="predicted"/>
<protein>
    <submittedName>
        <fullName evidence="1">Efflux ABC transporter, permease protein</fullName>
    </submittedName>
</protein>
<dbReference type="Proteomes" id="UP000245076">
    <property type="component" value="Unassembled WGS sequence"/>
</dbReference>
<sequence>MRKILVILLFIVGCEYNDPQYYNYSTGSGWKTLVGSSLGNGTAGLWRHIDKELCVAVYYTSRGIASIKLSPEECK</sequence>
<name>A0A2P2D7R2_9LEPT</name>
<reference evidence="1 2" key="1">
    <citation type="submission" date="2018-02" db="EMBL/GenBank/DDBJ databases">
        <title>Novel Leptospira species isolated from soil and water in Japan.</title>
        <authorList>
            <person name="Nakao R."/>
            <person name="Masuzawa T."/>
        </authorList>
    </citation>
    <scope>NUCLEOTIDE SEQUENCE [LARGE SCALE GENOMIC DNA]</scope>
    <source>
        <strain evidence="1 2">E8</strain>
    </source>
</reference>
<dbReference type="RefSeq" id="WP_108930274.1">
    <property type="nucleotide sequence ID" value="NZ_BFAY01000013.1"/>
</dbReference>
<accession>A0A2P2D7R2</accession>
<organism evidence="1 2">
    <name type="scientific">Leptospira johnsonii</name>
    <dbReference type="NCBI Taxonomy" id="1917820"/>
    <lineage>
        <taxon>Bacteria</taxon>
        <taxon>Pseudomonadati</taxon>
        <taxon>Spirochaetota</taxon>
        <taxon>Spirochaetia</taxon>
        <taxon>Leptospirales</taxon>
        <taxon>Leptospiraceae</taxon>
        <taxon>Leptospira</taxon>
    </lineage>
</organism>